<dbReference type="HOGENOM" id="CLU_008287_18_5_6"/>
<dbReference type="PANTHER" id="PTHR30069:SF53">
    <property type="entry name" value="COLICIN I RECEPTOR-RELATED"/>
    <property type="match status" value="1"/>
</dbReference>
<evidence type="ECO:0000256" key="8">
    <source>
        <dbReference type="ARBA" id="ARBA00023136"/>
    </source>
</evidence>
<keyword evidence="6" id="KW-0406">Ion transport</keyword>
<evidence type="ECO:0000259" key="13">
    <source>
        <dbReference type="Pfam" id="PF07715"/>
    </source>
</evidence>
<dbReference type="Pfam" id="PF07715">
    <property type="entry name" value="Plug"/>
    <property type="match status" value="1"/>
</dbReference>
<accession>J5KF68</accession>
<keyword evidence="9 10" id="KW-0998">Cell outer membrane</keyword>
<dbReference type="Pfam" id="PF00593">
    <property type="entry name" value="TonB_dep_Rec_b-barrel"/>
    <property type="match status" value="1"/>
</dbReference>
<dbReference type="InterPro" id="IPR039426">
    <property type="entry name" value="TonB-dep_rcpt-like"/>
</dbReference>
<dbReference type="Gene3D" id="2.40.170.20">
    <property type="entry name" value="TonB-dependent receptor, beta-barrel domain"/>
    <property type="match status" value="1"/>
</dbReference>
<evidence type="ECO:0000256" key="4">
    <source>
        <dbReference type="ARBA" id="ARBA00022692"/>
    </source>
</evidence>
<keyword evidence="4 10" id="KW-0812">Transmembrane</keyword>
<evidence type="ECO:0000313" key="15">
    <source>
        <dbReference type="Proteomes" id="UP000010116"/>
    </source>
</evidence>
<comment type="similarity">
    <text evidence="10 11">Belongs to the TonB-dependent receptor family.</text>
</comment>
<organism evidence="14 15">
    <name type="scientific">SAR86 cluster bacterium SAR86B</name>
    <dbReference type="NCBI Taxonomy" id="1123867"/>
    <lineage>
        <taxon>Bacteria</taxon>
        <taxon>Pseudomonadati</taxon>
        <taxon>Pseudomonadota</taxon>
        <taxon>Gammaproteobacteria</taxon>
        <taxon>SAR86 cluster</taxon>
    </lineage>
</organism>
<dbReference type="Gene3D" id="2.170.130.10">
    <property type="entry name" value="TonB-dependent receptor, plug domain"/>
    <property type="match status" value="1"/>
</dbReference>
<evidence type="ECO:0000256" key="10">
    <source>
        <dbReference type="PROSITE-ProRule" id="PRU01360"/>
    </source>
</evidence>
<protein>
    <submittedName>
        <fullName evidence="14">Putative TonB-dependent receptor</fullName>
    </submittedName>
</protein>
<dbReference type="GO" id="GO:0009279">
    <property type="term" value="C:cell outer membrane"/>
    <property type="evidence" value="ECO:0007669"/>
    <property type="project" value="UniProtKB-SubCell"/>
</dbReference>
<evidence type="ECO:0000256" key="1">
    <source>
        <dbReference type="ARBA" id="ARBA00004571"/>
    </source>
</evidence>
<evidence type="ECO:0000256" key="3">
    <source>
        <dbReference type="ARBA" id="ARBA00022452"/>
    </source>
</evidence>
<keyword evidence="2 10" id="KW-0813">Transport</keyword>
<evidence type="ECO:0000313" key="14">
    <source>
        <dbReference type="EMBL" id="EJP73318.1"/>
    </source>
</evidence>
<dbReference type="InterPro" id="IPR036942">
    <property type="entry name" value="Beta-barrel_TonB_sf"/>
</dbReference>
<dbReference type="InterPro" id="IPR037066">
    <property type="entry name" value="Plug_dom_sf"/>
</dbReference>
<dbReference type="EMBL" id="JH611169">
    <property type="protein sequence ID" value="EJP73318.1"/>
    <property type="molecule type" value="Genomic_DNA"/>
</dbReference>
<keyword evidence="14" id="KW-0675">Receptor</keyword>
<dbReference type="PROSITE" id="PS52016">
    <property type="entry name" value="TONB_DEPENDENT_REC_3"/>
    <property type="match status" value="1"/>
</dbReference>
<evidence type="ECO:0000256" key="7">
    <source>
        <dbReference type="ARBA" id="ARBA00023077"/>
    </source>
</evidence>
<name>J5KF68_9GAMM</name>
<evidence type="ECO:0000256" key="9">
    <source>
        <dbReference type="ARBA" id="ARBA00023237"/>
    </source>
</evidence>
<dbReference type="GO" id="GO:0015889">
    <property type="term" value="P:cobalamin transport"/>
    <property type="evidence" value="ECO:0007669"/>
    <property type="project" value="TreeGrafter"/>
</dbReference>
<gene>
    <name evidence="14" type="ORF">NT02SARS_1821</name>
</gene>
<dbReference type="InterPro" id="IPR012910">
    <property type="entry name" value="Plug_dom"/>
</dbReference>
<sequence length="600" mass="68125">MMPISIGNSANAITIISAEEIESIAIANLSDLFRDVPGFAVSRSGVLGSQTQIRVRGSEANHVLVLIDGIEVNNNAQNDEFNWGNISASDIERIEIIRGPQSSMFGSDALSGVINIITKRAKEDYELNGFTEYGSFNTKNNGLSLGFNNIKSNTRIGLSKLSTDGENISREGTEEDGYEINNINFSSEWKPNKNLNFSVHGHKRFGINEYDSDIDFDQLVDDKDNHAKFNYKNSGIKINYVNGRIKNLQHLLLITNSENKNSDFNENIIQNITTSDKRQVRLVSSYTWENISQRISLLLEKEDERFKQEGIVFDYGEYGIFDPNQERKKSSNSLAIEHRGDINDNISYAISTRYDDNSEFNNSNTSRIEFVYNTSNNYRIRSAYGTAIKNPTFTERFGYYTNFIGNPDLEPEKSKNIELGFDIDLEKKYFFSGTFFRSKLENEINGNAIDPITFGYTAKNIAGLSKRQGVELASNFLLKENLNINLTYTYTDSVQFNNDAYVDEVRRPRNIGSMKVLWKKDEYSFLNLNVQYSDEQIDVVYPENVILPSFTLLNLGAGFLLNDKLTLNISFNNLLNESYEEIYGYSGIGFNVNAGLRYKL</sequence>
<dbReference type="Proteomes" id="UP000010116">
    <property type="component" value="Unassembled WGS sequence"/>
</dbReference>
<dbReference type="PANTHER" id="PTHR30069">
    <property type="entry name" value="TONB-DEPENDENT OUTER MEMBRANE RECEPTOR"/>
    <property type="match status" value="1"/>
</dbReference>
<proteinExistence type="inferred from homology"/>
<evidence type="ECO:0000256" key="5">
    <source>
        <dbReference type="ARBA" id="ARBA00022729"/>
    </source>
</evidence>
<evidence type="ECO:0000256" key="2">
    <source>
        <dbReference type="ARBA" id="ARBA00022448"/>
    </source>
</evidence>
<dbReference type="AlphaFoldDB" id="J5KF68"/>
<dbReference type="CDD" id="cd01347">
    <property type="entry name" value="ligand_gated_channel"/>
    <property type="match status" value="1"/>
</dbReference>
<feature type="domain" description="TonB-dependent receptor plug" evidence="13">
    <location>
        <begin position="8"/>
        <end position="113"/>
    </location>
</feature>
<reference evidence="14 15" key="1">
    <citation type="journal article" date="2012" name="ISME J.">
        <title>Genomic insights to SAR86, an abundant and uncultivated marine bacterial lineage.</title>
        <authorList>
            <person name="Dupont C.L."/>
            <person name="Rusch D.B."/>
            <person name="Yooseph S."/>
            <person name="Lombardo M.J."/>
            <person name="Richter R.A."/>
            <person name="Valas R."/>
            <person name="Novotny M."/>
            <person name="Yee-Greenbaum J."/>
            <person name="Selengut J.D."/>
            <person name="Haft D.H."/>
            <person name="Halpern A.L."/>
            <person name="Lasken R.S."/>
            <person name="Nealson K."/>
            <person name="Friedman R."/>
            <person name="Venter J.C."/>
        </authorList>
    </citation>
    <scope>NUCLEOTIDE SEQUENCE [LARGE SCALE GENOMIC DNA]</scope>
</reference>
<keyword evidence="5" id="KW-0732">Signal</keyword>
<evidence type="ECO:0000256" key="11">
    <source>
        <dbReference type="RuleBase" id="RU003357"/>
    </source>
</evidence>
<evidence type="ECO:0000259" key="12">
    <source>
        <dbReference type="Pfam" id="PF00593"/>
    </source>
</evidence>
<dbReference type="InterPro" id="IPR000531">
    <property type="entry name" value="Beta-barrel_TonB"/>
</dbReference>
<evidence type="ECO:0000256" key="6">
    <source>
        <dbReference type="ARBA" id="ARBA00023065"/>
    </source>
</evidence>
<dbReference type="GO" id="GO:0006811">
    <property type="term" value="P:monoatomic ion transport"/>
    <property type="evidence" value="ECO:0007669"/>
    <property type="project" value="UniProtKB-KW"/>
</dbReference>
<feature type="domain" description="TonB-dependent receptor-like beta-barrel" evidence="12">
    <location>
        <begin position="138"/>
        <end position="574"/>
    </location>
</feature>
<keyword evidence="7 11" id="KW-0798">TonB box</keyword>
<keyword evidence="3 10" id="KW-1134">Transmembrane beta strand</keyword>
<dbReference type="SUPFAM" id="SSF56935">
    <property type="entry name" value="Porins"/>
    <property type="match status" value="1"/>
</dbReference>
<comment type="subcellular location">
    <subcellularLocation>
        <location evidence="1 10">Cell outer membrane</location>
        <topology evidence="1 10">Multi-pass membrane protein</topology>
    </subcellularLocation>
</comment>
<keyword evidence="8 10" id="KW-0472">Membrane</keyword>